<name>A0A2S9K8T4_9BURK</name>
<comment type="similarity">
    <text evidence="6">Belongs to the RuvA family.</text>
</comment>
<keyword evidence="2 6" id="KW-0227">DNA damage</keyword>
<dbReference type="Gene3D" id="2.40.50.140">
    <property type="entry name" value="Nucleic acid-binding proteins"/>
    <property type="match status" value="1"/>
</dbReference>
<dbReference type="HAMAP" id="MF_00031">
    <property type="entry name" value="DNA_HJ_migration_RuvA"/>
    <property type="match status" value="1"/>
</dbReference>
<evidence type="ECO:0000256" key="5">
    <source>
        <dbReference type="ARBA" id="ARBA00023204"/>
    </source>
</evidence>
<dbReference type="EMBL" id="PVLQ01000008">
    <property type="protein sequence ID" value="PRD66851.1"/>
    <property type="molecule type" value="Genomic_DNA"/>
</dbReference>
<feature type="domain" description="Helix-hairpin-helix DNA-binding motif class 1" evidence="7">
    <location>
        <begin position="108"/>
        <end position="127"/>
    </location>
</feature>
<dbReference type="InterPro" id="IPR012340">
    <property type="entry name" value="NA-bd_OB-fold"/>
</dbReference>
<gene>
    <name evidence="6" type="primary">ruvA</name>
    <name evidence="8" type="ORF">C6P64_01580</name>
</gene>
<dbReference type="AlphaFoldDB" id="A0A2S9K8T4"/>
<evidence type="ECO:0000256" key="2">
    <source>
        <dbReference type="ARBA" id="ARBA00022763"/>
    </source>
</evidence>
<accession>A0A2S9K8T4</accession>
<evidence type="ECO:0000256" key="4">
    <source>
        <dbReference type="ARBA" id="ARBA00023172"/>
    </source>
</evidence>
<sequence>MIGKLTGTLLEKSPPQVLIDCGGVGYEVDVPMSTFYGLPHLGEKVALLTHFVVREDAQLLYGFATATEREAFRQLIKVSGVGPRMALSLLSGMSVAELAQAVSAQEPGRLVKVPGIGKKTAERLLLELKGKLGADLGALAGGGLPLEDAHGDIGQALIALGYNEKEAAAALKALPAEVGVSEGIKLALKALAK</sequence>
<dbReference type="InterPro" id="IPR000085">
    <property type="entry name" value="RuvA"/>
</dbReference>
<evidence type="ECO:0000256" key="1">
    <source>
        <dbReference type="ARBA" id="ARBA00022490"/>
    </source>
</evidence>
<dbReference type="InterPro" id="IPR036267">
    <property type="entry name" value="RuvA_C_sf"/>
</dbReference>
<dbReference type="OrthoDB" id="5293449at2"/>
<dbReference type="SMART" id="SM00278">
    <property type="entry name" value="HhH1"/>
    <property type="match status" value="2"/>
</dbReference>
<keyword evidence="5 6" id="KW-0234">DNA repair</keyword>
<evidence type="ECO:0000256" key="6">
    <source>
        <dbReference type="HAMAP-Rule" id="MF_00031"/>
    </source>
</evidence>
<dbReference type="InterPro" id="IPR010994">
    <property type="entry name" value="RuvA_2-like"/>
</dbReference>
<evidence type="ECO:0000313" key="8">
    <source>
        <dbReference type="EMBL" id="PRD66851.1"/>
    </source>
</evidence>
<dbReference type="Pfam" id="PF01330">
    <property type="entry name" value="RuvA_N"/>
    <property type="match status" value="1"/>
</dbReference>
<comment type="function">
    <text evidence="6">The RuvA-RuvB-RuvC complex processes Holliday junction (HJ) DNA during genetic recombination and DNA repair, while the RuvA-RuvB complex plays an important role in the rescue of blocked DNA replication forks via replication fork reversal (RFR). RuvA specifically binds to HJ cruciform DNA, conferring on it an open structure. The RuvB hexamer acts as an ATP-dependent pump, pulling dsDNA into and through the RuvAB complex. HJ branch migration allows RuvC to scan DNA until it finds its consensus sequence, where it cleaves and resolves the cruciform DNA.</text>
</comment>
<evidence type="ECO:0000256" key="3">
    <source>
        <dbReference type="ARBA" id="ARBA00023125"/>
    </source>
</evidence>
<dbReference type="SUPFAM" id="SSF50249">
    <property type="entry name" value="Nucleic acid-binding proteins"/>
    <property type="match status" value="1"/>
</dbReference>
<dbReference type="GO" id="GO:0009379">
    <property type="term" value="C:Holliday junction helicase complex"/>
    <property type="evidence" value="ECO:0007669"/>
    <property type="project" value="InterPro"/>
</dbReference>
<comment type="caution">
    <text evidence="6">Lacks conserved residue(s) required for the propagation of feature annotation.</text>
</comment>
<comment type="subcellular location">
    <subcellularLocation>
        <location evidence="6">Cytoplasm</location>
    </subcellularLocation>
</comment>
<dbReference type="NCBIfam" id="TIGR00084">
    <property type="entry name" value="ruvA"/>
    <property type="match status" value="1"/>
</dbReference>
<comment type="caution">
    <text evidence="8">The sequence shown here is derived from an EMBL/GenBank/DDBJ whole genome shotgun (WGS) entry which is preliminary data.</text>
</comment>
<dbReference type="SUPFAM" id="SSF47781">
    <property type="entry name" value="RuvA domain 2-like"/>
    <property type="match status" value="1"/>
</dbReference>
<dbReference type="Gene3D" id="1.10.150.20">
    <property type="entry name" value="5' to 3' exonuclease, C-terminal subdomain"/>
    <property type="match status" value="1"/>
</dbReference>
<dbReference type="GO" id="GO:0005524">
    <property type="term" value="F:ATP binding"/>
    <property type="evidence" value="ECO:0007669"/>
    <property type="project" value="InterPro"/>
</dbReference>
<dbReference type="Pfam" id="PF14520">
    <property type="entry name" value="HHH_5"/>
    <property type="match status" value="1"/>
</dbReference>
<keyword evidence="4 6" id="KW-0233">DNA recombination</keyword>
<comment type="subunit">
    <text evidence="6">Homotetramer. Forms an RuvA(8)-RuvB(12)-Holliday junction (HJ) complex. HJ DNA is sandwiched between 2 RuvA tetramers; dsDNA enters through RuvA and exits via RuvB. An RuvB hexamer assembles on each DNA strand where it exits the tetramer. Each RuvB hexamer is contacted by two RuvA subunits (via domain III) on 2 adjacent RuvB subunits; this complex drives branch migration. In the full resolvosome a probable DNA-RuvA(4)-RuvB(12)-RuvC(2) complex forms which resolves the HJ.</text>
</comment>
<dbReference type="InterPro" id="IPR011114">
    <property type="entry name" value="RuvA_C"/>
</dbReference>
<dbReference type="InterPro" id="IPR003583">
    <property type="entry name" value="Hlx-hairpin-Hlx_DNA-bd_motif"/>
</dbReference>
<keyword evidence="1 6" id="KW-0963">Cytoplasm</keyword>
<protein>
    <recommendedName>
        <fullName evidence="6">Holliday junction branch migration complex subunit RuvA</fullName>
    </recommendedName>
</protein>
<dbReference type="Gene3D" id="1.10.8.10">
    <property type="entry name" value="DNA helicase RuvA subunit, C-terminal domain"/>
    <property type="match status" value="1"/>
</dbReference>
<feature type="region of interest" description="Domain III" evidence="6">
    <location>
        <begin position="146"/>
        <end position="193"/>
    </location>
</feature>
<feature type="region of interest" description="Domain I" evidence="6">
    <location>
        <begin position="1"/>
        <end position="64"/>
    </location>
</feature>
<dbReference type="GO" id="GO:0048476">
    <property type="term" value="C:Holliday junction resolvase complex"/>
    <property type="evidence" value="ECO:0007669"/>
    <property type="project" value="UniProtKB-UniRule"/>
</dbReference>
<reference evidence="8 9" key="1">
    <citation type="submission" date="2018-03" db="EMBL/GenBank/DDBJ databases">
        <title>Comparative genomics illustrates the genes involved in a hyperalkaliphilic mechanisms of Serpentinomonas isolated from highly-alkaline calcium-rich serpentinized springs.</title>
        <authorList>
            <person name="Suzuki S."/>
            <person name="Ishii S."/>
            <person name="Walworth N."/>
            <person name="Bird L."/>
            <person name="Kuenen J.G."/>
            <person name="Nealson K.H."/>
        </authorList>
    </citation>
    <scope>NUCLEOTIDE SEQUENCE [LARGE SCALE GENOMIC DNA]</scope>
    <source>
        <strain evidence="8 9">P1</strain>
    </source>
</reference>
<dbReference type="GO" id="GO:0006281">
    <property type="term" value="P:DNA repair"/>
    <property type="evidence" value="ECO:0007669"/>
    <property type="project" value="UniProtKB-UniRule"/>
</dbReference>
<evidence type="ECO:0000259" key="7">
    <source>
        <dbReference type="SMART" id="SM00278"/>
    </source>
</evidence>
<dbReference type="GO" id="GO:0005737">
    <property type="term" value="C:cytoplasm"/>
    <property type="evidence" value="ECO:0007669"/>
    <property type="project" value="UniProtKB-SubCell"/>
</dbReference>
<proteinExistence type="inferred from homology"/>
<keyword evidence="9" id="KW-1185">Reference proteome</keyword>
<dbReference type="InterPro" id="IPR013849">
    <property type="entry name" value="DNA_helicase_Holl-junc_RuvA_I"/>
</dbReference>
<organism evidence="8 9">
    <name type="scientific">Malikia granosa</name>
    <dbReference type="NCBI Taxonomy" id="263067"/>
    <lineage>
        <taxon>Bacteria</taxon>
        <taxon>Pseudomonadati</taxon>
        <taxon>Pseudomonadota</taxon>
        <taxon>Betaproteobacteria</taxon>
        <taxon>Burkholderiales</taxon>
        <taxon>Comamonadaceae</taxon>
        <taxon>Malikia</taxon>
    </lineage>
</organism>
<dbReference type="Proteomes" id="UP000238589">
    <property type="component" value="Unassembled WGS sequence"/>
</dbReference>
<dbReference type="GO" id="GO:0006310">
    <property type="term" value="P:DNA recombination"/>
    <property type="evidence" value="ECO:0007669"/>
    <property type="project" value="UniProtKB-UniRule"/>
</dbReference>
<dbReference type="GO" id="GO:0000400">
    <property type="term" value="F:four-way junction DNA binding"/>
    <property type="evidence" value="ECO:0007669"/>
    <property type="project" value="UniProtKB-UniRule"/>
</dbReference>
<keyword evidence="3 6" id="KW-0238">DNA-binding</keyword>
<dbReference type="Pfam" id="PF07499">
    <property type="entry name" value="RuvA_C"/>
    <property type="match status" value="1"/>
</dbReference>
<dbReference type="GO" id="GO:0009378">
    <property type="term" value="F:four-way junction helicase activity"/>
    <property type="evidence" value="ECO:0007669"/>
    <property type="project" value="InterPro"/>
</dbReference>
<evidence type="ECO:0000313" key="9">
    <source>
        <dbReference type="Proteomes" id="UP000238589"/>
    </source>
</evidence>
<dbReference type="SUPFAM" id="SSF46929">
    <property type="entry name" value="DNA helicase RuvA subunit, C-terminal domain"/>
    <property type="match status" value="1"/>
</dbReference>
<dbReference type="RefSeq" id="WP_105746834.1">
    <property type="nucleotide sequence ID" value="NZ_PVLQ01000008.1"/>
</dbReference>
<feature type="domain" description="Helix-hairpin-helix DNA-binding motif class 1" evidence="7">
    <location>
        <begin position="73"/>
        <end position="92"/>
    </location>
</feature>
<comment type="domain">
    <text evidence="6">Has three domains with a flexible linker between the domains II and III and assumes an 'L' shape. Domain III is highly mobile and contacts RuvB.</text>
</comment>